<evidence type="ECO:0000256" key="5">
    <source>
        <dbReference type="ARBA" id="ARBA00022777"/>
    </source>
</evidence>
<accession>A0A938XVK1</accession>
<evidence type="ECO:0000256" key="4">
    <source>
        <dbReference type="ARBA" id="ARBA00022741"/>
    </source>
</evidence>
<keyword evidence="4" id="KW-0547">Nucleotide-binding</keyword>
<dbReference type="SUPFAM" id="SSF52540">
    <property type="entry name" value="P-loop containing nucleoside triphosphate hydrolases"/>
    <property type="match status" value="1"/>
</dbReference>
<protein>
    <recommendedName>
        <fullName evidence="2">non-specific protein-tyrosine kinase</fullName>
        <ecNumber evidence="2">2.7.10.2</ecNumber>
    </recommendedName>
</protein>
<dbReference type="AlphaFoldDB" id="A0A938XVK1"/>
<dbReference type="EMBL" id="JAFBEB010000001">
    <property type="protein sequence ID" value="MBM7588894.1"/>
    <property type="molecule type" value="Genomic_DNA"/>
</dbReference>
<keyword evidence="10" id="KW-1185">Reference proteome</keyword>
<dbReference type="EC" id="2.7.10.2" evidence="2"/>
<proteinExistence type="inferred from homology"/>
<dbReference type="GO" id="GO:0004715">
    <property type="term" value="F:non-membrane spanning protein tyrosine kinase activity"/>
    <property type="evidence" value="ECO:0007669"/>
    <property type="project" value="UniProtKB-EC"/>
</dbReference>
<keyword evidence="5" id="KW-0418">Kinase</keyword>
<name>A0A938XVK1_9BACL</name>
<comment type="similarity">
    <text evidence="1">Belongs to the CpsD/CapB family.</text>
</comment>
<evidence type="ECO:0000256" key="8">
    <source>
        <dbReference type="ARBA" id="ARBA00051245"/>
    </source>
</evidence>
<dbReference type="GO" id="GO:0042802">
    <property type="term" value="F:identical protein binding"/>
    <property type="evidence" value="ECO:0007669"/>
    <property type="project" value="UniProtKB-ARBA"/>
</dbReference>
<reference evidence="9" key="1">
    <citation type="submission" date="2021-01" db="EMBL/GenBank/DDBJ databases">
        <title>Genomic Encyclopedia of Type Strains, Phase IV (KMG-IV): sequencing the most valuable type-strain genomes for metagenomic binning, comparative biology and taxonomic classification.</title>
        <authorList>
            <person name="Goeker M."/>
        </authorList>
    </citation>
    <scope>NUCLEOTIDE SEQUENCE</scope>
    <source>
        <strain evidence="9">DSM 25523</strain>
    </source>
</reference>
<evidence type="ECO:0000256" key="1">
    <source>
        <dbReference type="ARBA" id="ARBA00007316"/>
    </source>
</evidence>
<dbReference type="InterPro" id="IPR033756">
    <property type="entry name" value="YlxH/NBP35"/>
</dbReference>
<dbReference type="NCBIfam" id="TIGR01007">
    <property type="entry name" value="eps_fam"/>
    <property type="match status" value="1"/>
</dbReference>
<dbReference type="Gene3D" id="3.40.50.300">
    <property type="entry name" value="P-loop containing nucleotide triphosphate hydrolases"/>
    <property type="match status" value="1"/>
</dbReference>
<dbReference type="InterPro" id="IPR005702">
    <property type="entry name" value="Wzc-like_C"/>
</dbReference>
<keyword evidence="6" id="KW-0067">ATP-binding</keyword>
<dbReference type="Proteomes" id="UP000717624">
    <property type="component" value="Unassembled WGS sequence"/>
</dbReference>
<evidence type="ECO:0000313" key="10">
    <source>
        <dbReference type="Proteomes" id="UP000717624"/>
    </source>
</evidence>
<dbReference type="InterPro" id="IPR027417">
    <property type="entry name" value="P-loop_NTPase"/>
</dbReference>
<dbReference type="RefSeq" id="WP_239565122.1">
    <property type="nucleotide sequence ID" value="NZ_BAABIN010000009.1"/>
</dbReference>
<dbReference type="FunFam" id="3.40.50.300:FF:000527">
    <property type="entry name" value="Tyrosine-protein kinase etk"/>
    <property type="match status" value="1"/>
</dbReference>
<dbReference type="GO" id="GO:0005524">
    <property type="term" value="F:ATP binding"/>
    <property type="evidence" value="ECO:0007669"/>
    <property type="project" value="UniProtKB-KW"/>
</dbReference>
<organism evidence="9 10">
    <name type="scientific">Brevibacillus fulvus</name>
    <dbReference type="NCBI Taxonomy" id="1125967"/>
    <lineage>
        <taxon>Bacteria</taxon>
        <taxon>Bacillati</taxon>
        <taxon>Bacillota</taxon>
        <taxon>Bacilli</taxon>
        <taxon>Bacillales</taxon>
        <taxon>Paenibacillaceae</taxon>
        <taxon>Brevibacillus</taxon>
    </lineage>
</organism>
<evidence type="ECO:0000256" key="3">
    <source>
        <dbReference type="ARBA" id="ARBA00022679"/>
    </source>
</evidence>
<evidence type="ECO:0000256" key="6">
    <source>
        <dbReference type="ARBA" id="ARBA00022840"/>
    </source>
</evidence>
<evidence type="ECO:0000256" key="2">
    <source>
        <dbReference type="ARBA" id="ARBA00011903"/>
    </source>
</evidence>
<dbReference type="CDD" id="cd05387">
    <property type="entry name" value="BY-kinase"/>
    <property type="match status" value="1"/>
</dbReference>
<comment type="caution">
    <text evidence="9">The sequence shown here is derived from an EMBL/GenBank/DDBJ whole genome shotgun (WGS) entry which is preliminary data.</text>
</comment>
<dbReference type="PANTHER" id="PTHR32309">
    <property type="entry name" value="TYROSINE-PROTEIN KINASE"/>
    <property type="match status" value="1"/>
</dbReference>
<keyword evidence="7" id="KW-0829">Tyrosine-protein kinase</keyword>
<evidence type="ECO:0000313" key="9">
    <source>
        <dbReference type="EMBL" id="MBM7588894.1"/>
    </source>
</evidence>
<comment type="catalytic activity">
    <reaction evidence="8">
        <text>L-tyrosyl-[protein] + ATP = O-phospho-L-tyrosyl-[protein] + ADP + H(+)</text>
        <dbReference type="Rhea" id="RHEA:10596"/>
        <dbReference type="Rhea" id="RHEA-COMP:10136"/>
        <dbReference type="Rhea" id="RHEA-COMP:20101"/>
        <dbReference type="ChEBI" id="CHEBI:15378"/>
        <dbReference type="ChEBI" id="CHEBI:30616"/>
        <dbReference type="ChEBI" id="CHEBI:46858"/>
        <dbReference type="ChEBI" id="CHEBI:61978"/>
        <dbReference type="ChEBI" id="CHEBI:456216"/>
        <dbReference type="EC" id="2.7.10.2"/>
    </reaction>
</comment>
<dbReference type="Pfam" id="PF10609">
    <property type="entry name" value="ParA"/>
    <property type="match status" value="1"/>
</dbReference>
<dbReference type="GO" id="GO:0005886">
    <property type="term" value="C:plasma membrane"/>
    <property type="evidence" value="ECO:0007669"/>
    <property type="project" value="TreeGrafter"/>
</dbReference>
<dbReference type="PANTHER" id="PTHR32309:SF13">
    <property type="entry name" value="FERRIC ENTEROBACTIN TRANSPORT PROTEIN FEPE"/>
    <property type="match status" value="1"/>
</dbReference>
<dbReference type="InterPro" id="IPR050445">
    <property type="entry name" value="Bact_polysacc_biosynth/exp"/>
</dbReference>
<gene>
    <name evidence="9" type="ORF">JOD01_000480</name>
</gene>
<evidence type="ECO:0000256" key="7">
    <source>
        <dbReference type="ARBA" id="ARBA00023137"/>
    </source>
</evidence>
<keyword evidence="3" id="KW-0808">Transferase</keyword>
<sequence length="230" mass="25445">MRDKKPIIKLICYTDPKTPAAEAFRTLRTNIQFTGNGQYPKSLMVTSAEPGEGKTTTIANLAVVLAQTGLSLLLLDGDMRKPTMHRVFRLLNSRGLSDVLQHGMDLEEVIQSIPEIGIDVITAGPIPESPAELISTPRMRSILNQLTETYDIVLVDTPPILPVTDSQLFSTMVQGVILVIRNGKVKTTHVKKAQMLLEHVGANLLGAVFNDKKIGKDSAYYYEYTEKHKE</sequence>